<feature type="region of interest" description="Disordered" evidence="5">
    <location>
        <begin position="539"/>
        <end position="604"/>
    </location>
</feature>
<dbReference type="EC" id="3.1.6.1" evidence="8"/>
<feature type="region of interest" description="Disordered" evidence="5">
    <location>
        <begin position="41"/>
        <end position="73"/>
    </location>
</feature>
<protein>
    <submittedName>
        <fullName evidence="8">Arylsulfatase</fullName>
        <ecNumber evidence="8">3.1.6.1</ecNumber>
    </submittedName>
</protein>
<keyword evidence="2" id="KW-0479">Metal-binding</keyword>
<dbReference type="InterPro" id="IPR017850">
    <property type="entry name" value="Alkaline_phosphatase_core_sf"/>
</dbReference>
<dbReference type="AlphaFoldDB" id="A0A5B9MC25"/>
<evidence type="ECO:0000256" key="3">
    <source>
        <dbReference type="ARBA" id="ARBA00022801"/>
    </source>
</evidence>
<feature type="compositionally biased region" description="Basic and acidic residues" evidence="5">
    <location>
        <begin position="576"/>
        <end position="593"/>
    </location>
</feature>
<dbReference type="InterPro" id="IPR024607">
    <property type="entry name" value="Sulfatase_CS"/>
</dbReference>
<keyword evidence="6" id="KW-0812">Transmembrane</keyword>
<evidence type="ECO:0000256" key="1">
    <source>
        <dbReference type="ARBA" id="ARBA00008779"/>
    </source>
</evidence>
<dbReference type="InterPro" id="IPR050738">
    <property type="entry name" value="Sulfatase"/>
</dbReference>
<dbReference type="Gene3D" id="3.30.1120.10">
    <property type="match status" value="1"/>
</dbReference>
<evidence type="ECO:0000313" key="8">
    <source>
        <dbReference type="EMBL" id="QEF98323.1"/>
    </source>
</evidence>
<dbReference type="EMBL" id="CP036264">
    <property type="protein sequence ID" value="QEF98323.1"/>
    <property type="molecule type" value="Genomic_DNA"/>
</dbReference>
<dbReference type="Pfam" id="PF14707">
    <property type="entry name" value="Sulfatase_C"/>
    <property type="match status" value="1"/>
</dbReference>
<reference evidence="8 9" key="1">
    <citation type="submission" date="2019-02" db="EMBL/GenBank/DDBJ databases">
        <title>Planctomycetal bacteria perform biofilm scaping via a novel small molecule.</title>
        <authorList>
            <person name="Jeske O."/>
            <person name="Boedeker C."/>
            <person name="Wiegand S."/>
            <person name="Breitling P."/>
            <person name="Kallscheuer N."/>
            <person name="Jogler M."/>
            <person name="Rohde M."/>
            <person name="Petersen J."/>
            <person name="Medema M.H."/>
            <person name="Surup F."/>
            <person name="Jogler C."/>
        </authorList>
    </citation>
    <scope>NUCLEOTIDE SEQUENCE [LARGE SCALE GENOMIC DNA]</scope>
    <source>
        <strain evidence="8 9">Mal15</strain>
    </source>
</reference>
<gene>
    <name evidence="8" type="primary">atsA_33</name>
    <name evidence="8" type="ORF">Mal15_23750</name>
</gene>
<dbReference type="PANTHER" id="PTHR42693">
    <property type="entry name" value="ARYLSULFATASE FAMILY MEMBER"/>
    <property type="match status" value="1"/>
</dbReference>
<name>A0A5B9MC25_9BACT</name>
<evidence type="ECO:0000256" key="2">
    <source>
        <dbReference type="ARBA" id="ARBA00022723"/>
    </source>
</evidence>
<dbReference type="Gene3D" id="3.40.720.10">
    <property type="entry name" value="Alkaline Phosphatase, subunit A"/>
    <property type="match status" value="1"/>
</dbReference>
<keyword evidence="6" id="KW-0472">Membrane</keyword>
<evidence type="ECO:0000256" key="6">
    <source>
        <dbReference type="SAM" id="Phobius"/>
    </source>
</evidence>
<dbReference type="PANTHER" id="PTHR42693:SF53">
    <property type="entry name" value="ENDO-4-O-SULFATASE"/>
    <property type="match status" value="1"/>
</dbReference>
<accession>A0A5B9MC25</accession>
<evidence type="ECO:0000259" key="7">
    <source>
        <dbReference type="Pfam" id="PF00884"/>
    </source>
</evidence>
<comment type="similarity">
    <text evidence="1">Belongs to the sulfatase family.</text>
</comment>
<feature type="compositionally biased region" description="Basic residues" evidence="5">
    <location>
        <begin position="594"/>
        <end position="604"/>
    </location>
</feature>
<feature type="transmembrane region" description="Helical" evidence="6">
    <location>
        <begin position="99"/>
        <end position="119"/>
    </location>
</feature>
<proteinExistence type="inferred from homology"/>
<evidence type="ECO:0000256" key="5">
    <source>
        <dbReference type="SAM" id="MobiDB-lite"/>
    </source>
</evidence>
<sequence length="604" mass="67747">MSAVARSDVATLARAWKAPGIHFLPMDVDCMTATFGTPSKFSPSGRDGVCAASKRQRGPAPEASFPPPNHESLGDFRYVQIRHLDSRRPTARSVKQQTAAFRGSCFIVLLAGVLIHALMPSLGFGQTPRRPNVIFFLTDDLGYSDISCYGATKVQTPNIDRLASEGIKFTDFHTGASICSPSRAAFLTGAYPQRCGLYMGINPIRDEHWFLGLNPDEVTLAEQFKKQDYETFLIGKWHLGKEPEFHPFRHGFDHYYGMPNNAGHSSTFYDGKQEIYSQTPLAQLTKLYTDRAVKIITEHGDQPFFLYFSHNYPHTPYKAGKDFVGSSQDGVRGDVIEELDWGIGEMMNALHKAGIAENTIVIFTSDNGPVKPQYAAPYRGTKYVTFEGGHRVPFIFHWPAVIKHGVQSDTPVVAMDLFPSLSEIIGQTLPDDRVYDGVSLMPLLIGGKLTRADDQPFYYYNCENLQAIRHGDWKLHLPRSSEQLPFWDKNKAFTRIQSPVLYNLRLDVAESQDVSAANPDIVRQMVRMAEQTRQELGEFMQRGDGQRPTGSAIKDAPVISHGKDWPTVDAATRKAIHAERLKRHPELKAETGKQKPRTQRQRTK</sequence>
<dbReference type="GO" id="GO:0004065">
    <property type="term" value="F:arylsulfatase activity"/>
    <property type="evidence" value="ECO:0007669"/>
    <property type="project" value="UniProtKB-EC"/>
</dbReference>
<evidence type="ECO:0000256" key="4">
    <source>
        <dbReference type="ARBA" id="ARBA00022837"/>
    </source>
</evidence>
<dbReference type="InterPro" id="IPR000917">
    <property type="entry name" value="Sulfatase_N"/>
</dbReference>
<keyword evidence="4" id="KW-0106">Calcium</keyword>
<evidence type="ECO:0000313" key="9">
    <source>
        <dbReference type="Proteomes" id="UP000321353"/>
    </source>
</evidence>
<dbReference type="Proteomes" id="UP000321353">
    <property type="component" value="Chromosome"/>
</dbReference>
<dbReference type="SUPFAM" id="SSF53649">
    <property type="entry name" value="Alkaline phosphatase-like"/>
    <property type="match status" value="1"/>
</dbReference>
<keyword evidence="3 8" id="KW-0378">Hydrolase</keyword>
<keyword evidence="6" id="KW-1133">Transmembrane helix</keyword>
<dbReference type="KEGG" id="smam:Mal15_23750"/>
<dbReference type="Pfam" id="PF00884">
    <property type="entry name" value="Sulfatase"/>
    <property type="match status" value="1"/>
</dbReference>
<dbReference type="PROSITE" id="PS00523">
    <property type="entry name" value="SULFATASE_1"/>
    <property type="match status" value="1"/>
</dbReference>
<organism evidence="8 9">
    <name type="scientific">Stieleria maiorica</name>
    <dbReference type="NCBI Taxonomy" id="2795974"/>
    <lineage>
        <taxon>Bacteria</taxon>
        <taxon>Pseudomonadati</taxon>
        <taxon>Planctomycetota</taxon>
        <taxon>Planctomycetia</taxon>
        <taxon>Pirellulales</taxon>
        <taxon>Pirellulaceae</taxon>
        <taxon>Stieleria</taxon>
    </lineage>
</organism>
<dbReference type="CDD" id="cd16026">
    <property type="entry name" value="GALNS_like"/>
    <property type="match status" value="1"/>
</dbReference>
<keyword evidence="9" id="KW-1185">Reference proteome</keyword>
<feature type="domain" description="Sulfatase N-terminal" evidence="7">
    <location>
        <begin position="131"/>
        <end position="425"/>
    </location>
</feature>
<dbReference type="GO" id="GO:0046872">
    <property type="term" value="F:metal ion binding"/>
    <property type="evidence" value="ECO:0007669"/>
    <property type="project" value="UniProtKB-KW"/>
</dbReference>